<protein>
    <submittedName>
        <fullName evidence="1">Uncharacterized protein</fullName>
    </submittedName>
</protein>
<comment type="caution">
    <text evidence="1">The sequence shown here is derived from an EMBL/GenBank/DDBJ whole genome shotgun (WGS) entry which is preliminary data.</text>
</comment>
<feature type="non-terminal residue" evidence="1">
    <location>
        <position position="1"/>
    </location>
</feature>
<accession>X0VKT5</accession>
<dbReference type="Pfam" id="PF06739">
    <property type="entry name" value="SBBP"/>
    <property type="match status" value="3"/>
</dbReference>
<dbReference type="EMBL" id="BARS01024785">
    <property type="protein sequence ID" value="GAG11812.1"/>
    <property type="molecule type" value="Genomic_DNA"/>
</dbReference>
<feature type="non-terminal residue" evidence="1">
    <location>
        <position position="268"/>
    </location>
</feature>
<gene>
    <name evidence="1" type="ORF">S01H1_39290</name>
</gene>
<organism evidence="1">
    <name type="scientific">marine sediment metagenome</name>
    <dbReference type="NCBI Taxonomy" id="412755"/>
    <lineage>
        <taxon>unclassified sequences</taxon>
        <taxon>metagenomes</taxon>
        <taxon>ecological metagenomes</taxon>
    </lineage>
</organism>
<dbReference type="InterPro" id="IPR052918">
    <property type="entry name" value="Motility_Chemotaxis_Reg"/>
</dbReference>
<reference evidence="1" key="1">
    <citation type="journal article" date="2014" name="Front. Microbiol.">
        <title>High frequency of phylogenetically diverse reductive dehalogenase-homologous genes in deep subseafloor sedimentary metagenomes.</title>
        <authorList>
            <person name="Kawai M."/>
            <person name="Futagami T."/>
            <person name="Toyoda A."/>
            <person name="Takaki Y."/>
            <person name="Nishi S."/>
            <person name="Hori S."/>
            <person name="Arai W."/>
            <person name="Tsubouchi T."/>
            <person name="Morono Y."/>
            <person name="Uchiyama I."/>
            <person name="Ito T."/>
            <person name="Fujiyama A."/>
            <person name="Inagaki F."/>
            <person name="Takami H."/>
        </authorList>
    </citation>
    <scope>NUCLEOTIDE SEQUENCE</scope>
    <source>
        <strain evidence="1">Expedition CK06-06</strain>
    </source>
</reference>
<evidence type="ECO:0000313" key="1">
    <source>
        <dbReference type="EMBL" id="GAG11812.1"/>
    </source>
</evidence>
<dbReference type="InterPro" id="IPR010620">
    <property type="entry name" value="SBBP_repeat"/>
</dbReference>
<dbReference type="AlphaFoldDB" id="X0VKT5"/>
<name>X0VKT5_9ZZZZ</name>
<proteinExistence type="predicted"/>
<dbReference type="PANTHER" id="PTHR35580:SF1">
    <property type="entry name" value="PHYTASE-LIKE DOMAIN-CONTAINING PROTEIN"/>
    <property type="match status" value="1"/>
</dbReference>
<sequence length="268" mass="26407">SLGGTYDAFVGRVSDAGVLAWSSYLGGGNRDYGYGIAPDGAGGAFVTGETKSSDFPTSGGFDTTLGGDSDAFVARVSGAGALEWSSYLGGSIGGIADNSWDHGAAIASDGSGGAFVTGWTEAEDFPTPGGFDTTYNGNRDGFVASVSGAGALVWSSYLGGSGWEDEAQAIASDGAGGAFVAGFTGSEDFPTPGGFDTTLGGTRDAFVARVSGAGALEWASHLGGSDYDSGNGIVSDGVGGAFVTGFTWSSDFPTPGGFDTSLSGFSDA</sequence>
<dbReference type="PANTHER" id="PTHR35580">
    <property type="entry name" value="CELL SURFACE GLYCOPROTEIN (S-LAYER PROTEIN)-LIKE PROTEIN"/>
    <property type="match status" value="1"/>
</dbReference>